<dbReference type="EMBL" id="UZAE01003429">
    <property type="protein sequence ID" value="VDO00510.1"/>
    <property type="molecule type" value="Genomic_DNA"/>
</dbReference>
<dbReference type="AlphaFoldDB" id="A0A0R3TC63"/>
<dbReference type="InterPro" id="IPR036179">
    <property type="entry name" value="Ig-like_dom_sf"/>
</dbReference>
<organism evidence="4">
    <name type="scientific">Rodentolepis nana</name>
    <name type="common">Dwarf tapeworm</name>
    <name type="synonym">Hymenolepis nana</name>
    <dbReference type="NCBI Taxonomy" id="102285"/>
    <lineage>
        <taxon>Eukaryota</taxon>
        <taxon>Metazoa</taxon>
        <taxon>Spiralia</taxon>
        <taxon>Lophotrochozoa</taxon>
        <taxon>Platyhelminthes</taxon>
        <taxon>Cestoda</taxon>
        <taxon>Eucestoda</taxon>
        <taxon>Cyclophyllidea</taxon>
        <taxon>Hymenolepididae</taxon>
        <taxon>Rodentolepis</taxon>
    </lineage>
</organism>
<reference evidence="2 3" key="2">
    <citation type="submission" date="2018-11" db="EMBL/GenBank/DDBJ databases">
        <authorList>
            <consortium name="Pathogen Informatics"/>
        </authorList>
    </citation>
    <scope>NUCLEOTIDE SEQUENCE [LARGE SCALE GENOMIC DNA]</scope>
</reference>
<feature type="signal peptide" evidence="1">
    <location>
        <begin position="1"/>
        <end position="25"/>
    </location>
</feature>
<keyword evidence="3" id="KW-1185">Reference proteome</keyword>
<dbReference type="STRING" id="102285.A0A0R3TC63"/>
<dbReference type="SUPFAM" id="SSF48726">
    <property type="entry name" value="Immunoglobulin"/>
    <property type="match status" value="1"/>
</dbReference>
<dbReference type="OrthoDB" id="5969272at2759"/>
<evidence type="ECO:0000313" key="3">
    <source>
        <dbReference type="Proteomes" id="UP000278807"/>
    </source>
</evidence>
<feature type="chain" id="PRO_5043131738" evidence="1">
    <location>
        <begin position="26"/>
        <end position="150"/>
    </location>
</feature>
<reference evidence="4" key="1">
    <citation type="submission" date="2017-02" db="UniProtKB">
        <authorList>
            <consortium name="WormBaseParasite"/>
        </authorList>
    </citation>
    <scope>IDENTIFICATION</scope>
</reference>
<gene>
    <name evidence="2" type="ORF">HNAJ_LOCUS4650</name>
</gene>
<evidence type="ECO:0000313" key="4">
    <source>
        <dbReference type="WBParaSite" id="HNAJ_0000465201-mRNA-1"/>
    </source>
</evidence>
<name>A0A0R3TC63_RODNA</name>
<evidence type="ECO:0000313" key="2">
    <source>
        <dbReference type="EMBL" id="VDO00510.1"/>
    </source>
</evidence>
<dbReference type="WBParaSite" id="HNAJ_0000465201-mRNA-1">
    <property type="protein sequence ID" value="HNAJ_0000465201-mRNA-1"/>
    <property type="gene ID" value="HNAJ_0000465201"/>
</dbReference>
<keyword evidence="1" id="KW-0732">Signal</keyword>
<protein>
    <submittedName>
        <fullName evidence="4">Ig-like domain-containing protein</fullName>
    </submittedName>
</protein>
<dbReference type="Proteomes" id="UP000278807">
    <property type="component" value="Unassembled WGS sequence"/>
</dbReference>
<evidence type="ECO:0000256" key="1">
    <source>
        <dbReference type="SAM" id="SignalP"/>
    </source>
</evidence>
<sequence>MLYRFRIYPPLPLLLLLITCCLNGAANISTWTYPNSSKNYPSSSTFFQKDLALDRRKRSLSAPVDFSHPSPPLITPDLPPLLRFFDHTGAQVRCQATGNPRPTVKWLIASGFDGSTNGNTSEPLALGLSAFVRYVTITLFISVTFNNVIN</sequence>
<proteinExistence type="predicted"/>
<accession>A0A0R3TC63</accession>